<name>A0A9D7QLQ4_9RHOO</name>
<comment type="caution">
    <text evidence="1">The sequence shown here is derived from an EMBL/GenBank/DDBJ whole genome shotgun (WGS) entry which is preliminary data.</text>
</comment>
<evidence type="ECO:0000313" key="2">
    <source>
        <dbReference type="Proteomes" id="UP000808146"/>
    </source>
</evidence>
<gene>
    <name evidence="1" type="ORF">IPN75_15190</name>
</gene>
<proteinExistence type="predicted"/>
<reference evidence="1" key="1">
    <citation type="submission" date="2020-10" db="EMBL/GenBank/DDBJ databases">
        <title>Connecting structure to function with the recovery of over 1000 high-quality activated sludge metagenome-assembled genomes encoding full-length rRNA genes using long-read sequencing.</title>
        <authorList>
            <person name="Singleton C.M."/>
            <person name="Petriglieri F."/>
            <person name="Kristensen J.M."/>
            <person name="Kirkegaard R.H."/>
            <person name="Michaelsen T.Y."/>
            <person name="Andersen M.H."/>
            <person name="Karst S.M."/>
            <person name="Dueholm M.S."/>
            <person name="Nielsen P.H."/>
            <person name="Albertsen M."/>
        </authorList>
    </citation>
    <scope>NUCLEOTIDE SEQUENCE</scope>
    <source>
        <strain evidence="1">OdNE_18-Q3-R46-58_BAT3C.305</strain>
    </source>
</reference>
<dbReference type="EMBL" id="JADKBR010000017">
    <property type="protein sequence ID" value="MBK8891617.1"/>
    <property type="molecule type" value="Genomic_DNA"/>
</dbReference>
<dbReference type="Pfam" id="PF13432">
    <property type="entry name" value="TPR_16"/>
    <property type="match status" value="1"/>
</dbReference>
<organism evidence="1 2">
    <name type="scientific">Candidatus Dechloromonas phosphorivorans</name>
    <dbReference type="NCBI Taxonomy" id="2899244"/>
    <lineage>
        <taxon>Bacteria</taxon>
        <taxon>Pseudomonadati</taxon>
        <taxon>Pseudomonadota</taxon>
        <taxon>Betaproteobacteria</taxon>
        <taxon>Rhodocyclales</taxon>
        <taxon>Azonexaceae</taxon>
        <taxon>Dechloromonas</taxon>
    </lineage>
</organism>
<dbReference type="InterPro" id="IPR011990">
    <property type="entry name" value="TPR-like_helical_dom_sf"/>
</dbReference>
<dbReference type="Proteomes" id="UP000808146">
    <property type="component" value="Unassembled WGS sequence"/>
</dbReference>
<sequence>MNLTVICWFDRAERFTPNDATVKMLYGMYLVRAGKPREGIPKLESALELSEDNPNILYNLGLAYFDLKNFDKSLDLAHRAYSLGFPLPGLRDKLRRAGKWRDVP</sequence>
<dbReference type="SUPFAM" id="SSF48452">
    <property type="entry name" value="TPR-like"/>
    <property type="match status" value="1"/>
</dbReference>
<accession>A0A9D7QLQ4</accession>
<dbReference type="AlphaFoldDB" id="A0A9D7QLQ4"/>
<protein>
    <submittedName>
        <fullName evidence="1">Tetratricopeptide repeat protein</fullName>
    </submittedName>
</protein>
<dbReference type="Gene3D" id="1.25.40.10">
    <property type="entry name" value="Tetratricopeptide repeat domain"/>
    <property type="match status" value="1"/>
</dbReference>
<evidence type="ECO:0000313" key="1">
    <source>
        <dbReference type="EMBL" id="MBK8891617.1"/>
    </source>
</evidence>